<feature type="transmembrane region" description="Helical" evidence="1">
    <location>
        <begin position="15"/>
        <end position="35"/>
    </location>
</feature>
<proteinExistence type="predicted"/>
<evidence type="ECO:0000313" key="4">
    <source>
        <dbReference type="Proteomes" id="UP000235916"/>
    </source>
</evidence>
<evidence type="ECO:0000313" key="3">
    <source>
        <dbReference type="EMBL" id="PND37469.1"/>
    </source>
</evidence>
<feature type="domain" description="DUF1468" evidence="2">
    <location>
        <begin position="19"/>
        <end position="164"/>
    </location>
</feature>
<name>A0A2N8KVI0_9BURK</name>
<evidence type="ECO:0000259" key="2">
    <source>
        <dbReference type="Pfam" id="PF07331"/>
    </source>
</evidence>
<dbReference type="AlphaFoldDB" id="A0A2N8KVI0"/>
<protein>
    <submittedName>
        <fullName evidence="3">Tripartite tricarboxylate transporter TctB</fullName>
    </submittedName>
</protein>
<dbReference type="RefSeq" id="WP_102767387.1">
    <property type="nucleotide sequence ID" value="NZ_POSP01000003.1"/>
</dbReference>
<dbReference type="Pfam" id="PF07331">
    <property type="entry name" value="TctB"/>
    <property type="match status" value="1"/>
</dbReference>
<feature type="transmembrane region" description="Helical" evidence="1">
    <location>
        <begin position="47"/>
        <end position="65"/>
    </location>
</feature>
<accession>A0A2N8KVI0</accession>
<feature type="transmembrane region" description="Helical" evidence="1">
    <location>
        <begin position="88"/>
        <end position="120"/>
    </location>
</feature>
<organism evidence="3 4">
    <name type="scientific">Kinneretia aquatilis</name>
    <dbReference type="NCBI Taxonomy" id="2070761"/>
    <lineage>
        <taxon>Bacteria</taxon>
        <taxon>Pseudomonadati</taxon>
        <taxon>Pseudomonadota</taxon>
        <taxon>Betaproteobacteria</taxon>
        <taxon>Burkholderiales</taxon>
        <taxon>Sphaerotilaceae</taxon>
        <taxon>Roseateles</taxon>
    </lineage>
</organism>
<feature type="transmembrane region" description="Helical" evidence="1">
    <location>
        <begin position="141"/>
        <end position="163"/>
    </location>
</feature>
<keyword evidence="1" id="KW-0472">Membrane</keyword>
<keyword evidence="1" id="KW-0812">Transmembrane</keyword>
<dbReference type="Proteomes" id="UP000235916">
    <property type="component" value="Unassembled WGS sequence"/>
</dbReference>
<keyword evidence="4" id="KW-1185">Reference proteome</keyword>
<sequence length="172" mass="17678">MATETSSSSVLHQSLVGGGALLIGALMAYGATFIPSDAGYAGVGPNALPWLVSVVLMICGTWLIWEARSGGYRAMETPSGAAQGDWKAVAWVVAGVLANAGLITVVGFILACALCFTLAVRGLRMSEGRPGGDLRQTVIDGVSGVLIAAPVFWLFTKLLAIQLPGLTASGWL</sequence>
<gene>
    <name evidence="3" type="ORF">C1O66_07980</name>
</gene>
<comment type="caution">
    <text evidence="3">The sequence shown here is derived from an EMBL/GenBank/DDBJ whole genome shotgun (WGS) entry which is preliminary data.</text>
</comment>
<evidence type="ECO:0000256" key="1">
    <source>
        <dbReference type="SAM" id="Phobius"/>
    </source>
</evidence>
<dbReference type="InterPro" id="IPR009936">
    <property type="entry name" value="DUF1468"/>
</dbReference>
<dbReference type="EMBL" id="POSP01000003">
    <property type="protein sequence ID" value="PND37469.1"/>
    <property type="molecule type" value="Genomic_DNA"/>
</dbReference>
<keyword evidence="1" id="KW-1133">Transmembrane helix</keyword>
<dbReference type="OrthoDB" id="8684819at2"/>
<reference evidence="3 4" key="1">
    <citation type="submission" date="2018-01" db="EMBL/GenBank/DDBJ databases">
        <title>Draft genome sequence of Paucibacter aquatile CR182 isolated from freshwater of the Nakdong River.</title>
        <authorList>
            <person name="Choi A."/>
            <person name="Chung E.J."/>
        </authorList>
    </citation>
    <scope>NUCLEOTIDE SEQUENCE [LARGE SCALE GENOMIC DNA]</scope>
    <source>
        <strain evidence="3 4">CR182</strain>
    </source>
</reference>